<reference evidence="3" key="1">
    <citation type="journal article" date="2019" name="Int. J. Syst. Evol. Microbiol.">
        <title>The Global Catalogue of Microorganisms (GCM) 10K type strain sequencing project: providing services to taxonomists for standard genome sequencing and annotation.</title>
        <authorList>
            <consortium name="The Broad Institute Genomics Platform"/>
            <consortium name="The Broad Institute Genome Sequencing Center for Infectious Disease"/>
            <person name="Wu L."/>
            <person name="Ma J."/>
        </authorList>
    </citation>
    <scope>NUCLEOTIDE SEQUENCE [LARGE SCALE GENOMIC DNA]</scope>
    <source>
        <strain evidence="3">CGMCC 1.3240</strain>
    </source>
</reference>
<protein>
    <submittedName>
        <fullName evidence="2">Uncharacterized protein</fullName>
    </submittedName>
</protein>
<sequence>MERKVREPGSLISSEEAEAQAPEVTKETQIGPADASPHWGGFYKAIRDAVEALRSE</sequence>
<keyword evidence="3" id="KW-1185">Reference proteome</keyword>
<accession>A0ABW0W7X2</accession>
<evidence type="ECO:0000256" key="1">
    <source>
        <dbReference type="SAM" id="MobiDB-lite"/>
    </source>
</evidence>
<evidence type="ECO:0000313" key="3">
    <source>
        <dbReference type="Proteomes" id="UP001596047"/>
    </source>
</evidence>
<proteinExistence type="predicted"/>
<dbReference type="Proteomes" id="UP001596047">
    <property type="component" value="Unassembled WGS sequence"/>
</dbReference>
<name>A0ABW0W7X2_9BACL</name>
<evidence type="ECO:0000313" key="2">
    <source>
        <dbReference type="EMBL" id="MFC5653538.1"/>
    </source>
</evidence>
<feature type="region of interest" description="Disordered" evidence="1">
    <location>
        <begin position="1"/>
        <end position="40"/>
    </location>
</feature>
<gene>
    <name evidence="2" type="ORF">ACFPYJ_31345</name>
</gene>
<organism evidence="2 3">
    <name type="scientific">Paenibacillus solisilvae</name>
    <dbReference type="NCBI Taxonomy" id="2486751"/>
    <lineage>
        <taxon>Bacteria</taxon>
        <taxon>Bacillati</taxon>
        <taxon>Bacillota</taxon>
        <taxon>Bacilli</taxon>
        <taxon>Bacillales</taxon>
        <taxon>Paenibacillaceae</taxon>
        <taxon>Paenibacillus</taxon>
    </lineage>
</organism>
<dbReference type="RefSeq" id="WP_379192189.1">
    <property type="nucleotide sequence ID" value="NZ_JBHSOW010000127.1"/>
</dbReference>
<comment type="caution">
    <text evidence="2">The sequence shown here is derived from an EMBL/GenBank/DDBJ whole genome shotgun (WGS) entry which is preliminary data.</text>
</comment>
<dbReference type="EMBL" id="JBHSOW010000127">
    <property type="protein sequence ID" value="MFC5653538.1"/>
    <property type="molecule type" value="Genomic_DNA"/>
</dbReference>